<keyword evidence="1" id="KW-1133">Transmembrane helix</keyword>
<accession>A0A183FCT1</accession>
<evidence type="ECO:0000256" key="1">
    <source>
        <dbReference type="SAM" id="Phobius"/>
    </source>
</evidence>
<keyword evidence="1" id="KW-0472">Membrane</keyword>
<dbReference type="Proteomes" id="UP000050761">
    <property type="component" value="Unassembled WGS sequence"/>
</dbReference>
<feature type="transmembrane region" description="Helical" evidence="1">
    <location>
        <begin position="12"/>
        <end position="31"/>
    </location>
</feature>
<reference evidence="4" key="2">
    <citation type="submission" date="2019-09" db="UniProtKB">
        <authorList>
            <consortium name="WormBaseParasite"/>
        </authorList>
    </citation>
    <scope>IDENTIFICATION</scope>
</reference>
<protein>
    <submittedName>
        <fullName evidence="4">Secreted protein</fullName>
    </submittedName>
</protein>
<reference evidence="2 3" key="1">
    <citation type="submission" date="2018-11" db="EMBL/GenBank/DDBJ databases">
        <authorList>
            <consortium name="Pathogen Informatics"/>
        </authorList>
    </citation>
    <scope>NUCLEOTIDE SEQUENCE [LARGE SCALE GENOMIC DNA]</scope>
</reference>
<keyword evidence="1" id="KW-0812">Transmembrane</keyword>
<evidence type="ECO:0000313" key="4">
    <source>
        <dbReference type="WBParaSite" id="HPBE_0000397301-mRNA-1"/>
    </source>
</evidence>
<evidence type="ECO:0000313" key="3">
    <source>
        <dbReference type="Proteomes" id="UP000050761"/>
    </source>
</evidence>
<dbReference type="AlphaFoldDB" id="A0A183FCT1"/>
<sequence length="81" mass="9444">MVASVSVYPSEVVIVLTMLFVTLYLYSRTIATRNRYQLCQWNRNLFLMFPLLYRNVIVNLHAVDVHLFLILLLNLSVDIVA</sequence>
<organism evidence="3 4">
    <name type="scientific">Heligmosomoides polygyrus</name>
    <name type="common">Parasitic roundworm</name>
    <dbReference type="NCBI Taxonomy" id="6339"/>
    <lineage>
        <taxon>Eukaryota</taxon>
        <taxon>Metazoa</taxon>
        <taxon>Ecdysozoa</taxon>
        <taxon>Nematoda</taxon>
        <taxon>Chromadorea</taxon>
        <taxon>Rhabditida</taxon>
        <taxon>Rhabditina</taxon>
        <taxon>Rhabditomorpha</taxon>
        <taxon>Strongyloidea</taxon>
        <taxon>Heligmosomidae</taxon>
        <taxon>Heligmosomoides</taxon>
    </lineage>
</organism>
<gene>
    <name evidence="2" type="ORF">HPBE_LOCUS3974</name>
</gene>
<proteinExistence type="predicted"/>
<accession>A0A3P7ZNZ7</accession>
<dbReference type="WBParaSite" id="HPBE_0000397301-mRNA-1">
    <property type="protein sequence ID" value="HPBE_0000397301-mRNA-1"/>
    <property type="gene ID" value="HPBE_0000397301"/>
</dbReference>
<evidence type="ECO:0000313" key="2">
    <source>
        <dbReference type="EMBL" id="VDO54478.1"/>
    </source>
</evidence>
<name>A0A183FCT1_HELPZ</name>
<dbReference type="EMBL" id="UZAH01021929">
    <property type="protein sequence ID" value="VDO54478.1"/>
    <property type="molecule type" value="Genomic_DNA"/>
</dbReference>
<feature type="transmembrane region" description="Helical" evidence="1">
    <location>
        <begin position="52"/>
        <end position="73"/>
    </location>
</feature>
<keyword evidence="3" id="KW-1185">Reference proteome</keyword>